<proteinExistence type="predicted"/>
<accession>A0A251UPS3</accession>
<dbReference type="AlphaFoldDB" id="A0A251UPS3"/>
<dbReference type="STRING" id="4232.A0A251UPS3"/>
<protein>
    <submittedName>
        <fullName evidence="1">Uncharacterized protein</fullName>
    </submittedName>
</protein>
<evidence type="ECO:0000313" key="1">
    <source>
        <dbReference type="EMBL" id="OTG25104.1"/>
    </source>
</evidence>
<dbReference type="EMBL" id="CM007894">
    <property type="protein sequence ID" value="OTG25104.1"/>
    <property type="molecule type" value="Genomic_DNA"/>
</dbReference>
<reference evidence="2" key="1">
    <citation type="journal article" date="2017" name="Nature">
        <title>The sunflower genome provides insights into oil metabolism, flowering and Asterid evolution.</title>
        <authorList>
            <person name="Badouin H."/>
            <person name="Gouzy J."/>
            <person name="Grassa C.J."/>
            <person name="Murat F."/>
            <person name="Staton S.E."/>
            <person name="Cottret L."/>
            <person name="Lelandais-Briere C."/>
            <person name="Owens G.L."/>
            <person name="Carrere S."/>
            <person name="Mayjonade B."/>
            <person name="Legrand L."/>
            <person name="Gill N."/>
            <person name="Kane N.C."/>
            <person name="Bowers J.E."/>
            <person name="Hubner S."/>
            <person name="Bellec A."/>
            <person name="Berard A."/>
            <person name="Berges H."/>
            <person name="Blanchet N."/>
            <person name="Boniface M.C."/>
            <person name="Brunel D."/>
            <person name="Catrice O."/>
            <person name="Chaidir N."/>
            <person name="Claudel C."/>
            <person name="Donnadieu C."/>
            <person name="Faraut T."/>
            <person name="Fievet G."/>
            <person name="Helmstetter N."/>
            <person name="King M."/>
            <person name="Knapp S.J."/>
            <person name="Lai Z."/>
            <person name="Le Paslier M.C."/>
            <person name="Lippi Y."/>
            <person name="Lorenzon L."/>
            <person name="Mandel J.R."/>
            <person name="Marage G."/>
            <person name="Marchand G."/>
            <person name="Marquand E."/>
            <person name="Bret-Mestries E."/>
            <person name="Morien E."/>
            <person name="Nambeesan S."/>
            <person name="Nguyen T."/>
            <person name="Pegot-Espagnet P."/>
            <person name="Pouilly N."/>
            <person name="Raftis F."/>
            <person name="Sallet E."/>
            <person name="Schiex T."/>
            <person name="Thomas J."/>
            <person name="Vandecasteele C."/>
            <person name="Vares D."/>
            <person name="Vear F."/>
            <person name="Vautrin S."/>
            <person name="Crespi M."/>
            <person name="Mangin B."/>
            <person name="Burke J.M."/>
            <person name="Salse J."/>
            <person name="Munos S."/>
            <person name="Vincourt P."/>
            <person name="Rieseberg L.H."/>
            <person name="Langlade N.B."/>
        </authorList>
    </citation>
    <scope>NUCLEOTIDE SEQUENCE [LARGE SCALE GENOMIC DNA]</scope>
    <source>
        <strain evidence="2">cv. SF193</strain>
    </source>
</reference>
<keyword evidence="2" id="KW-1185">Reference proteome</keyword>
<name>A0A251UPS3_HELAN</name>
<gene>
    <name evidence="1" type="ORF">HannXRQ_Chr05g0144011</name>
</gene>
<organism evidence="1 2">
    <name type="scientific">Helianthus annuus</name>
    <name type="common">Common sunflower</name>
    <dbReference type="NCBI Taxonomy" id="4232"/>
    <lineage>
        <taxon>Eukaryota</taxon>
        <taxon>Viridiplantae</taxon>
        <taxon>Streptophyta</taxon>
        <taxon>Embryophyta</taxon>
        <taxon>Tracheophyta</taxon>
        <taxon>Spermatophyta</taxon>
        <taxon>Magnoliopsida</taxon>
        <taxon>eudicotyledons</taxon>
        <taxon>Gunneridae</taxon>
        <taxon>Pentapetalae</taxon>
        <taxon>asterids</taxon>
        <taxon>campanulids</taxon>
        <taxon>Asterales</taxon>
        <taxon>Asteraceae</taxon>
        <taxon>Asteroideae</taxon>
        <taxon>Heliantheae alliance</taxon>
        <taxon>Heliantheae</taxon>
        <taxon>Helianthus</taxon>
    </lineage>
</organism>
<dbReference type="InParanoid" id="A0A251UPS3"/>
<dbReference type="Proteomes" id="UP000215914">
    <property type="component" value="Chromosome 5"/>
</dbReference>
<evidence type="ECO:0000313" key="2">
    <source>
        <dbReference type="Proteomes" id="UP000215914"/>
    </source>
</evidence>
<sequence length="172" mass="19582">MLTNTMATSILLQQSINCFICNHQFGKNNLAATKSNFVEKCKKLRDIKARVAVDAMETATSPTAFPFFQTEPKQEDTPASKLIYTKFGWHHNLTYSGKLAKWLESREVGKRHFRTEQFASILCETMLFLIHLSSSSALTIRPFFPAIHWSLDPSSSPLHHLLLTVMIRKPNV</sequence>